<dbReference type="CDD" id="cd02440">
    <property type="entry name" value="AdoMet_MTases"/>
    <property type="match status" value="1"/>
</dbReference>
<dbReference type="AlphaFoldDB" id="A0A6G1IE40"/>
<gene>
    <name evidence="2" type="ORF">K458DRAFT_352137</name>
</gene>
<evidence type="ECO:0000259" key="1">
    <source>
        <dbReference type="Pfam" id="PF13649"/>
    </source>
</evidence>
<dbReference type="OrthoDB" id="417697at2759"/>
<dbReference type="InterPro" id="IPR041698">
    <property type="entry name" value="Methyltransf_25"/>
</dbReference>
<name>A0A6G1IE40_9PLEO</name>
<proteinExistence type="predicted"/>
<accession>A0A6G1IE40</accession>
<dbReference type="Pfam" id="PF13649">
    <property type="entry name" value="Methyltransf_25"/>
    <property type="match status" value="1"/>
</dbReference>
<dbReference type="EMBL" id="MU005638">
    <property type="protein sequence ID" value="KAF2676169.1"/>
    <property type="molecule type" value="Genomic_DNA"/>
</dbReference>
<evidence type="ECO:0000313" key="3">
    <source>
        <dbReference type="Proteomes" id="UP000799291"/>
    </source>
</evidence>
<feature type="domain" description="Methyltransferase" evidence="1">
    <location>
        <begin position="50"/>
        <end position="145"/>
    </location>
</feature>
<reference evidence="2" key="1">
    <citation type="journal article" date="2020" name="Stud. Mycol.">
        <title>101 Dothideomycetes genomes: a test case for predicting lifestyles and emergence of pathogens.</title>
        <authorList>
            <person name="Haridas S."/>
            <person name="Albert R."/>
            <person name="Binder M."/>
            <person name="Bloem J."/>
            <person name="Labutti K."/>
            <person name="Salamov A."/>
            <person name="Andreopoulos B."/>
            <person name="Baker S."/>
            <person name="Barry K."/>
            <person name="Bills G."/>
            <person name="Bluhm B."/>
            <person name="Cannon C."/>
            <person name="Castanera R."/>
            <person name="Culley D."/>
            <person name="Daum C."/>
            <person name="Ezra D."/>
            <person name="Gonzalez J."/>
            <person name="Henrissat B."/>
            <person name="Kuo A."/>
            <person name="Liang C."/>
            <person name="Lipzen A."/>
            <person name="Lutzoni F."/>
            <person name="Magnuson J."/>
            <person name="Mondo S."/>
            <person name="Nolan M."/>
            <person name="Ohm R."/>
            <person name="Pangilinan J."/>
            <person name="Park H.-J."/>
            <person name="Ramirez L."/>
            <person name="Alfaro M."/>
            <person name="Sun H."/>
            <person name="Tritt A."/>
            <person name="Yoshinaga Y."/>
            <person name="Zwiers L.-H."/>
            <person name="Turgeon B."/>
            <person name="Goodwin S."/>
            <person name="Spatafora J."/>
            <person name="Crous P."/>
            <person name="Grigoriev I."/>
        </authorList>
    </citation>
    <scope>NUCLEOTIDE SEQUENCE</scope>
    <source>
        <strain evidence="2">CBS 122367</strain>
    </source>
</reference>
<keyword evidence="3" id="KW-1185">Reference proteome</keyword>
<organism evidence="2 3">
    <name type="scientific">Lentithecium fluviatile CBS 122367</name>
    <dbReference type="NCBI Taxonomy" id="1168545"/>
    <lineage>
        <taxon>Eukaryota</taxon>
        <taxon>Fungi</taxon>
        <taxon>Dikarya</taxon>
        <taxon>Ascomycota</taxon>
        <taxon>Pezizomycotina</taxon>
        <taxon>Dothideomycetes</taxon>
        <taxon>Pleosporomycetidae</taxon>
        <taxon>Pleosporales</taxon>
        <taxon>Massarineae</taxon>
        <taxon>Lentitheciaceae</taxon>
        <taxon>Lentithecium</taxon>
    </lineage>
</organism>
<protein>
    <recommendedName>
        <fullName evidence="1">Methyltransferase domain-containing protein</fullName>
    </recommendedName>
</protein>
<sequence length="292" mass="32634">MTDPHDQDRDFHPCIEEIPERLDEQHVFTTKTLGFLIHPNISITSPTAKIADIGAGSGVWLLDVAKSLPSTCQFTGFDLTSSAFPPPETWPSNVSFKIHDMFLPFPASEVGAYDVVAVRFTSSVAARAEWARSIANLMTLLKPGGWLQWIDSCNFGLYNSAAGTSRVACQEIYDGLDLFRRKVDPVIGLMMREPKNLRREDVFRELGLVDVHEDVFSSDRLQDLEAKARDKGTRNIIVCFLGCLEGLVAVEGSEWTNQRIERLKEEAMREIDNGVYHTLDQICIVGRKSDGA</sequence>
<dbReference type="SUPFAM" id="SSF53335">
    <property type="entry name" value="S-adenosyl-L-methionine-dependent methyltransferases"/>
    <property type="match status" value="1"/>
</dbReference>
<dbReference type="InterPro" id="IPR029063">
    <property type="entry name" value="SAM-dependent_MTases_sf"/>
</dbReference>
<evidence type="ECO:0000313" key="2">
    <source>
        <dbReference type="EMBL" id="KAF2676169.1"/>
    </source>
</evidence>
<dbReference type="Proteomes" id="UP000799291">
    <property type="component" value="Unassembled WGS sequence"/>
</dbReference>
<dbReference type="Gene3D" id="3.40.50.150">
    <property type="entry name" value="Vaccinia Virus protein VP39"/>
    <property type="match status" value="1"/>
</dbReference>